<accession>A0A4Y2K6C7</accession>
<protein>
    <submittedName>
        <fullName evidence="14">Uncharacterized protein</fullName>
    </submittedName>
</protein>
<name>A0A4Y2K6C7_ARAVE</name>
<dbReference type="Pfam" id="PF00858">
    <property type="entry name" value="ASC"/>
    <property type="match status" value="1"/>
</dbReference>
<proteinExistence type="inferred from homology"/>
<dbReference type="Proteomes" id="UP000499080">
    <property type="component" value="Unassembled WGS sequence"/>
</dbReference>
<organism evidence="14 15">
    <name type="scientific">Araneus ventricosus</name>
    <name type="common">Orbweaver spider</name>
    <name type="synonym">Epeira ventricosa</name>
    <dbReference type="NCBI Taxonomy" id="182803"/>
    <lineage>
        <taxon>Eukaryota</taxon>
        <taxon>Metazoa</taxon>
        <taxon>Ecdysozoa</taxon>
        <taxon>Arthropoda</taxon>
        <taxon>Chelicerata</taxon>
        <taxon>Arachnida</taxon>
        <taxon>Araneae</taxon>
        <taxon>Araneomorphae</taxon>
        <taxon>Entelegynae</taxon>
        <taxon>Araneoidea</taxon>
        <taxon>Araneidae</taxon>
        <taxon>Araneus</taxon>
    </lineage>
</organism>
<dbReference type="EMBL" id="BGPR01004222">
    <property type="protein sequence ID" value="GBM97325.1"/>
    <property type="molecule type" value="Genomic_DNA"/>
</dbReference>
<evidence type="ECO:0000256" key="9">
    <source>
        <dbReference type="ARBA" id="ARBA00023136"/>
    </source>
</evidence>
<evidence type="ECO:0000313" key="15">
    <source>
        <dbReference type="Proteomes" id="UP000499080"/>
    </source>
</evidence>
<reference evidence="14 15" key="1">
    <citation type="journal article" date="2019" name="Sci. Rep.">
        <title>Orb-weaving spider Araneus ventricosus genome elucidates the spidroin gene catalogue.</title>
        <authorList>
            <person name="Kono N."/>
            <person name="Nakamura H."/>
            <person name="Ohtoshi R."/>
            <person name="Moran D.A.P."/>
            <person name="Shinohara A."/>
            <person name="Yoshida Y."/>
            <person name="Fujiwara M."/>
            <person name="Mori M."/>
            <person name="Tomita M."/>
            <person name="Arakawa K."/>
        </authorList>
    </citation>
    <scope>NUCLEOTIDE SEQUENCE [LARGE SCALE GENOMIC DNA]</scope>
</reference>
<evidence type="ECO:0000256" key="11">
    <source>
        <dbReference type="ARBA" id="ARBA00023303"/>
    </source>
</evidence>
<feature type="transmembrane region" description="Helical" evidence="13">
    <location>
        <begin position="123"/>
        <end position="143"/>
    </location>
</feature>
<dbReference type="GO" id="GO:0016020">
    <property type="term" value="C:membrane"/>
    <property type="evidence" value="ECO:0007669"/>
    <property type="project" value="UniProtKB-SubCell"/>
</dbReference>
<keyword evidence="6 13" id="KW-1133">Transmembrane helix</keyword>
<keyword evidence="5 12" id="KW-0812">Transmembrane</keyword>
<evidence type="ECO:0000256" key="6">
    <source>
        <dbReference type="ARBA" id="ARBA00022989"/>
    </source>
</evidence>
<dbReference type="OrthoDB" id="6021021at2759"/>
<keyword evidence="3 12" id="KW-0813">Transport</keyword>
<evidence type="ECO:0000256" key="8">
    <source>
        <dbReference type="ARBA" id="ARBA00023065"/>
    </source>
</evidence>
<evidence type="ECO:0000256" key="4">
    <source>
        <dbReference type="ARBA" id="ARBA00022461"/>
    </source>
</evidence>
<comment type="subcellular location">
    <subcellularLocation>
        <location evidence="1">Membrane</location>
        <topology evidence="1">Multi-pass membrane protein</topology>
    </subcellularLocation>
</comment>
<evidence type="ECO:0000313" key="14">
    <source>
        <dbReference type="EMBL" id="GBM97325.1"/>
    </source>
</evidence>
<dbReference type="Gene3D" id="1.10.287.770">
    <property type="entry name" value="YojJ-like"/>
    <property type="match status" value="1"/>
</dbReference>
<keyword evidence="15" id="KW-1185">Reference proteome</keyword>
<comment type="similarity">
    <text evidence="2 12">Belongs to the amiloride-sensitive sodium channel (TC 1.A.6) family.</text>
</comment>
<keyword evidence="7" id="KW-0915">Sodium</keyword>
<keyword evidence="4 12" id="KW-0894">Sodium channel</keyword>
<keyword evidence="9 13" id="KW-0472">Membrane</keyword>
<evidence type="ECO:0000256" key="10">
    <source>
        <dbReference type="ARBA" id="ARBA00023201"/>
    </source>
</evidence>
<dbReference type="GO" id="GO:0005272">
    <property type="term" value="F:sodium channel activity"/>
    <property type="evidence" value="ECO:0007669"/>
    <property type="project" value="UniProtKB-KW"/>
</dbReference>
<keyword evidence="11 12" id="KW-0407">Ion channel</keyword>
<evidence type="ECO:0000256" key="2">
    <source>
        <dbReference type="ARBA" id="ARBA00007193"/>
    </source>
</evidence>
<gene>
    <name evidence="14" type="ORF">AVEN_115861_1</name>
</gene>
<evidence type="ECO:0000256" key="1">
    <source>
        <dbReference type="ARBA" id="ARBA00004141"/>
    </source>
</evidence>
<keyword evidence="8 12" id="KW-0406">Ion transport</keyword>
<sequence length="172" mass="19924">MLVDLCLVTWKKTQVGGKVAGCVFRKMFKKEMVNHVKWSEGRKLMDVSRLSGICEHPEDIVKECFKECKEECVKIKFSYDVKESYRSRYARHVERNESRTIIVKIEFPEADMQKIIHKPQFQVLEIFSLIGGLLAFWIGLSMFQVVEVFDCMFQIVKCLVKKRSAGSESSAA</sequence>
<evidence type="ECO:0000256" key="13">
    <source>
        <dbReference type="SAM" id="Phobius"/>
    </source>
</evidence>
<dbReference type="InterPro" id="IPR001873">
    <property type="entry name" value="ENaC"/>
</dbReference>
<keyword evidence="10 12" id="KW-0739">Sodium transport</keyword>
<evidence type="ECO:0000256" key="12">
    <source>
        <dbReference type="RuleBase" id="RU000679"/>
    </source>
</evidence>
<comment type="caution">
    <text evidence="14">The sequence shown here is derived from an EMBL/GenBank/DDBJ whole genome shotgun (WGS) entry which is preliminary data.</text>
</comment>
<evidence type="ECO:0000256" key="5">
    <source>
        <dbReference type="ARBA" id="ARBA00022692"/>
    </source>
</evidence>
<dbReference type="AlphaFoldDB" id="A0A4Y2K6C7"/>
<evidence type="ECO:0000256" key="7">
    <source>
        <dbReference type="ARBA" id="ARBA00023053"/>
    </source>
</evidence>
<evidence type="ECO:0000256" key="3">
    <source>
        <dbReference type="ARBA" id="ARBA00022448"/>
    </source>
</evidence>